<comment type="caution">
    <text evidence="1">The sequence shown here is derived from an EMBL/GenBank/DDBJ whole genome shotgun (WGS) entry which is preliminary data.</text>
</comment>
<evidence type="ECO:0000313" key="1">
    <source>
        <dbReference type="EMBL" id="MEN0645547.1"/>
    </source>
</evidence>
<accession>A0ABU9VNS2</accession>
<keyword evidence="2" id="KW-1185">Reference proteome</keyword>
<gene>
    <name evidence="1" type="ORF">MKY91_20490</name>
</gene>
<proteinExistence type="predicted"/>
<dbReference type="EMBL" id="JBCITK010000002">
    <property type="protein sequence ID" value="MEN0645547.1"/>
    <property type="molecule type" value="Genomic_DNA"/>
</dbReference>
<organism evidence="1 2">
    <name type="scientific">Alkalicoccobacillus gibsonii</name>
    <dbReference type="NCBI Taxonomy" id="79881"/>
    <lineage>
        <taxon>Bacteria</taxon>
        <taxon>Bacillati</taxon>
        <taxon>Bacillota</taxon>
        <taxon>Bacilli</taxon>
        <taxon>Bacillales</taxon>
        <taxon>Bacillaceae</taxon>
        <taxon>Alkalicoccobacillus</taxon>
    </lineage>
</organism>
<sequence>MNPDLHKEIYELRSELGIEKLTPDQSKKVLNMLVTFIIVYTDGDENERERLKNVLKSFILEATSY</sequence>
<dbReference type="RefSeq" id="WP_343132214.1">
    <property type="nucleotide sequence ID" value="NZ_JBCITK010000002.1"/>
</dbReference>
<dbReference type="Proteomes" id="UP001418796">
    <property type="component" value="Unassembled WGS sequence"/>
</dbReference>
<evidence type="ECO:0000313" key="2">
    <source>
        <dbReference type="Proteomes" id="UP001418796"/>
    </source>
</evidence>
<reference evidence="1 2" key="1">
    <citation type="submission" date="2024-03" db="EMBL/GenBank/DDBJ databases">
        <title>Bacilli Hybrid Assemblies.</title>
        <authorList>
            <person name="Kovac J."/>
        </authorList>
    </citation>
    <scope>NUCLEOTIDE SEQUENCE [LARGE SCALE GENOMIC DNA]</scope>
    <source>
        <strain evidence="1 2">FSL R7-0666</strain>
    </source>
</reference>
<name>A0ABU9VNS2_9BACI</name>
<protein>
    <submittedName>
        <fullName evidence="1">Uncharacterized protein</fullName>
    </submittedName>
</protein>